<keyword evidence="3" id="KW-1003">Cell membrane</keyword>
<dbReference type="PANTHER" id="PTHR43386:SF24">
    <property type="entry name" value="OLIGOPEPTIDE TRANSPORT SYSTEM PERMEASE PROTEIN AMID"/>
    <property type="match status" value="1"/>
</dbReference>
<dbReference type="Pfam" id="PF12911">
    <property type="entry name" value="OppC_N"/>
    <property type="match status" value="1"/>
</dbReference>
<accession>A0A6N8CRG5</accession>
<sequence length="338" mass="37293">MRNVNSNITKASFKPAHIDPSVNEKIGKPSLSFGKDVMHRLFNNKGALVGTILIIILVIMAIVGPHMNKYNIDDQDLTRANMPPKIGALANIHLLPFDGIDKNGVDQYKSRNIKENFWFGTDGFGRDQWTRVWSGTRISLFIALVAALIDLIIGIAYGGISAYYGGRVDNIMQRIIEVVMGIPNLVVIILAIIVLKPGITSIIIAMILTGWTSMARIVRGQILKLKNSEYVLASRTLGARSPRLIMKHLIPNTTGQIIITTMFTIPNAIFFEAFLSFIGLGIKAPNASLGSLINDGFANLQSFPFQVLYPSIIICILLISFNMLGDGLRDAFDPKQRR</sequence>
<dbReference type="OrthoDB" id="9797472at2"/>
<dbReference type="InterPro" id="IPR025966">
    <property type="entry name" value="OppC_N"/>
</dbReference>
<keyword evidence="4 10" id="KW-0812">Transmembrane</keyword>
<dbReference type="SUPFAM" id="SSF161098">
    <property type="entry name" value="MetI-like"/>
    <property type="match status" value="1"/>
</dbReference>
<evidence type="ECO:0000256" key="3">
    <source>
        <dbReference type="ARBA" id="ARBA00022475"/>
    </source>
</evidence>
<feature type="domain" description="ABC transmembrane type-1" evidence="11">
    <location>
        <begin position="136"/>
        <end position="325"/>
    </location>
</feature>
<evidence type="ECO:0000256" key="2">
    <source>
        <dbReference type="ARBA" id="ARBA00022448"/>
    </source>
</evidence>
<evidence type="ECO:0000259" key="11">
    <source>
        <dbReference type="PROSITE" id="PS50928"/>
    </source>
</evidence>
<dbReference type="PANTHER" id="PTHR43386">
    <property type="entry name" value="OLIGOPEPTIDE TRANSPORT SYSTEM PERMEASE PROTEIN APPC"/>
    <property type="match status" value="1"/>
</dbReference>
<reference evidence="12 13" key="1">
    <citation type="submission" date="2019-11" db="EMBL/GenBank/DDBJ databases">
        <title>Terrilactibacillus tamarindus sp. nov. BCM23-1 isolated from bark of Tamarindus indica.</title>
        <authorList>
            <person name="Kingkaew E."/>
            <person name="Tanasupawat S."/>
        </authorList>
    </citation>
    <scope>NUCLEOTIDE SEQUENCE [LARGE SCALE GENOMIC DNA]</scope>
    <source>
        <strain evidence="12 13">BCM23-1</strain>
    </source>
</reference>
<dbReference type="NCBIfam" id="NF045475">
    <property type="entry name" value="Opp3C"/>
    <property type="match status" value="1"/>
</dbReference>
<keyword evidence="5" id="KW-0571">Peptide transport</keyword>
<gene>
    <name evidence="12" type="ORF">GMB86_00870</name>
</gene>
<dbReference type="GO" id="GO:0015833">
    <property type="term" value="P:peptide transport"/>
    <property type="evidence" value="ECO:0007669"/>
    <property type="project" value="UniProtKB-KW"/>
</dbReference>
<dbReference type="Pfam" id="PF00528">
    <property type="entry name" value="BPD_transp_1"/>
    <property type="match status" value="1"/>
</dbReference>
<feature type="transmembrane region" description="Helical" evidence="10">
    <location>
        <begin position="199"/>
        <end position="218"/>
    </location>
</feature>
<dbReference type="InterPro" id="IPR035906">
    <property type="entry name" value="MetI-like_sf"/>
</dbReference>
<dbReference type="GO" id="GO:0005886">
    <property type="term" value="C:plasma membrane"/>
    <property type="evidence" value="ECO:0007669"/>
    <property type="project" value="UniProtKB-SubCell"/>
</dbReference>
<keyword evidence="2 10" id="KW-0813">Transport</keyword>
<dbReference type="InterPro" id="IPR050366">
    <property type="entry name" value="BP-dependent_transpt_permease"/>
</dbReference>
<keyword evidence="13" id="KW-1185">Reference proteome</keyword>
<dbReference type="GO" id="GO:0055085">
    <property type="term" value="P:transmembrane transport"/>
    <property type="evidence" value="ECO:0007669"/>
    <property type="project" value="InterPro"/>
</dbReference>
<evidence type="ECO:0000313" key="13">
    <source>
        <dbReference type="Proteomes" id="UP000440978"/>
    </source>
</evidence>
<dbReference type="AlphaFoldDB" id="A0A6N8CRG5"/>
<keyword evidence="8 10" id="KW-0472">Membrane</keyword>
<evidence type="ECO:0000256" key="4">
    <source>
        <dbReference type="ARBA" id="ARBA00022692"/>
    </source>
</evidence>
<dbReference type="InterPro" id="IPR000515">
    <property type="entry name" value="MetI-like"/>
</dbReference>
<evidence type="ECO:0000313" key="12">
    <source>
        <dbReference type="EMBL" id="MTT30566.1"/>
    </source>
</evidence>
<dbReference type="PROSITE" id="PS50928">
    <property type="entry name" value="ABC_TM1"/>
    <property type="match status" value="1"/>
</dbReference>
<comment type="similarity">
    <text evidence="9">Belongs to the binding-protein-dependent transport system permease family. OppBC subfamily.</text>
</comment>
<feature type="transmembrane region" description="Helical" evidence="10">
    <location>
        <begin position="307"/>
        <end position="328"/>
    </location>
</feature>
<evidence type="ECO:0000256" key="6">
    <source>
        <dbReference type="ARBA" id="ARBA00022927"/>
    </source>
</evidence>
<name>A0A6N8CRG5_9BACI</name>
<evidence type="ECO:0000256" key="1">
    <source>
        <dbReference type="ARBA" id="ARBA00004651"/>
    </source>
</evidence>
<dbReference type="Gene3D" id="1.10.3720.10">
    <property type="entry name" value="MetI-like"/>
    <property type="match status" value="1"/>
</dbReference>
<dbReference type="GO" id="GO:0015031">
    <property type="term" value="P:protein transport"/>
    <property type="evidence" value="ECO:0007669"/>
    <property type="project" value="UniProtKB-KW"/>
</dbReference>
<dbReference type="CDD" id="cd06261">
    <property type="entry name" value="TM_PBP2"/>
    <property type="match status" value="1"/>
</dbReference>
<keyword evidence="6" id="KW-0653">Protein transport</keyword>
<evidence type="ECO:0000256" key="7">
    <source>
        <dbReference type="ARBA" id="ARBA00022989"/>
    </source>
</evidence>
<comment type="caution">
    <text evidence="12">The sequence shown here is derived from an EMBL/GenBank/DDBJ whole genome shotgun (WGS) entry which is preliminary data.</text>
</comment>
<dbReference type="EMBL" id="WNHB01000001">
    <property type="protein sequence ID" value="MTT30566.1"/>
    <property type="molecule type" value="Genomic_DNA"/>
</dbReference>
<evidence type="ECO:0000256" key="9">
    <source>
        <dbReference type="ARBA" id="ARBA00024202"/>
    </source>
</evidence>
<feature type="transmembrane region" description="Helical" evidence="10">
    <location>
        <begin position="47"/>
        <end position="67"/>
    </location>
</feature>
<feature type="transmembrane region" description="Helical" evidence="10">
    <location>
        <begin position="175"/>
        <end position="193"/>
    </location>
</feature>
<evidence type="ECO:0000256" key="8">
    <source>
        <dbReference type="ARBA" id="ARBA00023136"/>
    </source>
</evidence>
<feature type="transmembrane region" description="Helical" evidence="10">
    <location>
        <begin position="138"/>
        <end position="163"/>
    </location>
</feature>
<comment type="subcellular location">
    <subcellularLocation>
        <location evidence="1 10">Cell membrane</location>
        <topology evidence="1 10">Multi-pass membrane protein</topology>
    </subcellularLocation>
</comment>
<evidence type="ECO:0000256" key="10">
    <source>
        <dbReference type="RuleBase" id="RU363032"/>
    </source>
</evidence>
<protein>
    <submittedName>
        <fullName evidence="12">ABC transporter permease subunit</fullName>
    </submittedName>
</protein>
<feature type="transmembrane region" description="Helical" evidence="10">
    <location>
        <begin position="257"/>
        <end position="282"/>
    </location>
</feature>
<proteinExistence type="inferred from homology"/>
<organism evidence="12 13">
    <name type="scientific">Terrilactibacillus tamarindi</name>
    <dbReference type="NCBI Taxonomy" id="2599694"/>
    <lineage>
        <taxon>Bacteria</taxon>
        <taxon>Bacillati</taxon>
        <taxon>Bacillota</taxon>
        <taxon>Bacilli</taxon>
        <taxon>Bacillales</taxon>
        <taxon>Bacillaceae</taxon>
        <taxon>Terrilactibacillus</taxon>
    </lineage>
</organism>
<keyword evidence="7 10" id="KW-1133">Transmembrane helix</keyword>
<dbReference type="Proteomes" id="UP000440978">
    <property type="component" value="Unassembled WGS sequence"/>
</dbReference>
<dbReference type="RefSeq" id="WP_155215856.1">
    <property type="nucleotide sequence ID" value="NZ_WNHB01000001.1"/>
</dbReference>
<evidence type="ECO:0000256" key="5">
    <source>
        <dbReference type="ARBA" id="ARBA00022856"/>
    </source>
</evidence>